<sequence length="129" mass="14410">MNKDYLAMMDEGELEAYAKVLGFTTAAAQTAADKAKLIEQKRGHCAELTVLGIAMSIPVKRAHDRRFIDAMNKEDRTTEELDGAFRFLLGDEQYASLMEAVTEDDGTQDDDALGYAYNKLLYSAELKNF</sequence>
<proteinExistence type="predicted"/>
<accession>A0A8S5TP87</accession>
<protein>
    <submittedName>
        <fullName evidence="1">Uncharacterized protein</fullName>
    </submittedName>
</protein>
<organism evidence="1">
    <name type="scientific">Siphoviridae sp. ctPrm3</name>
    <dbReference type="NCBI Taxonomy" id="2827864"/>
    <lineage>
        <taxon>Viruses</taxon>
        <taxon>Duplodnaviria</taxon>
        <taxon>Heunggongvirae</taxon>
        <taxon>Uroviricota</taxon>
        <taxon>Caudoviricetes</taxon>
    </lineage>
</organism>
<reference evidence="1" key="1">
    <citation type="journal article" date="2021" name="Proc. Natl. Acad. Sci. U.S.A.">
        <title>A Catalog of Tens of Thousands of Viruses from Human Metagenomes Reveals Hidden Associations with Chronic Diseases.</title>
        <authorList>
            <person name="Tisza M.J."/>
            <person name="Buck C.B."/>
        </authorList>
    </citation>
    <scope>NUCLEOTIDE SEQUENCE</scope>
    <source>
        <strain evidence="1">CtPrm3</strain>
    </source>
</reference>
<dbReference type="EMBL" id="BK032870">
    <property type="protein sequence ID" value="DAF64954.1"/>
    <property type="molecule type" value="Genomic_DNA"/>
</dbReference>
<evidence type="ECO:0000313" key="1">
    <source>
        <dbReference type="EMBL" id="DAF64954.1"/>
    </source>
</evidence>
<name>A0A8S5TP87_9CAUD</name>